<evidence type="ECO:0000256" key="1">
    <source>
        <dbReference type="SAM" id="MobiDB-lite"/>
    </source>
</evidence>
<feature type="compositionally biased region" description="Basic and acidic residues" evidence="1">
    <location>
        <begin position="41"/>
        <end position="56"/>
    </location>
</feature>
<sequence length="180" mass="19385">MNSQDLPTKDGPLTVNEQVIVMSGQETIRVLEVEVDAPPSQRDKATTLHRETETMDRPLPPSEDPQVEPPWRTVILADRQWNGWKEVDAPVPSSAPDGKSEATSSFHTAAAGSHATGDLSAITGDRFPGHRRSGGCGPADHRRHFCFSAQHFCGGPPDGGTLHQSCHCEMPSVCPAGLLM</sequence>
<dbReference type="InParanoid" id="A0A3B5KMD0"/>
<accession>A0A3B5KMD0</accession>
<name>A0A3B5KMD0_TAKRU</name>
<evidence type="ECO:0000313" key="3">
    <source>
        <dbReference type="Proteomes" id="UP000005226"/>
    </source>
</evidence>
<reference evidence="2 3" key="1">
    <citation type="journal article" date="2011" name="Genome Biol. Evol.">
        <title>Integration of the genetic map and genome assembly of fugu facilitates insights into distinct features of genome evolution in teleosts and mammals.</title>
        <authorList>
            <person name="Kai W."/>
            <person name="Kikuchi K."/>
            <person name="Tohari S."/>
            <person name="Chew A.K."/>
            <person name="Tay A."/>
            <person name="Fujiwara A."/>
            <person name="Hosoya S."/>
            <person name="Suetake H."/>
            <person name="Naruse K."/>
            <person name="Brenner S."/>
            <person name="Suzuki Y."/>
            <person name="Venkatesh B."/>
        </authorList>
    </citation>
    <scope>NUCLEOTIDE SEQUENCE [LARGE SCALE GENOMIC DNA]</scope>
</reference>
<feature type="region of interest" description="Disordered" evidence="1">
    <location>
        <begin position="86"/>
        <end position="119"/>
    </location>
</feature>
<dbReference type="Proteomes" id="UP000005226">
    <property type="component" value="Chromosome 3"/>
</dbReference>
<dbReference type="AlphaFoldDB" id="A0A3B5KMD0"/>
<dbReference type="GeneTree" id="ENSGT00990000209708"/>
<reference evidence="2" key="2">
    <citation type="submission" date="2025-08" db="UniProtKB">
        <authorList>
            <consortium name="Ensembl"/>
        </authorList>
    </citation>
    <scope>IDENTIFICATION</scope>
</reference>
<reference evidence="2" key="3">
    <citation type="submission" date="2025-09" db="UniProtKB">
        <authorList>
            <consortium name="Ensembl"/>
        </authorList>
    </citation>
    <scope>IDENTIFICATION</scope>
</reference>
<proteinExistence type="predicted"/>
<dbReference type="Ensembl" id="ENSTRUT00000050655.2">
    <property type="protein sequence ID" value="ENSTRUP00000057225.2"/>
    <property type="gene ID" value="ENSTRUG00000025396.2"/>
</dbReference>
<keyword evidence="3" id="KW-1185">Reference proteome</keyword>
<dbReference type="STRING" id="31033.ENSTRUP00000057225"/>
<feature type="region of interest" description="Disordered" evidence="1">
    <location>
        <begin position="35"/>
        <end position="68"/>
    </location>
</feature>
<protein>
    <submittedName>
        <fullName evidence="2">Uncharacterized protein</fullName>
    </submittedName>
</protein>
<evidence type="ECO:0000313" key="2">
    <source>
        <dbReference type="Ensembl" id="ENSTRUP00000057225.2"/>
    </source>
</evidence>
<organism evidence="2 3">
    <name type="scientific">Takifugu rubripes</name>
    <name type="common">Japanese pufferfish</name>
    <name type="synonym">Fugu rubripes</name>
    <dbReference type="NCBI Taxonomy" id="31033"/>
    <lineage>
        <taxon>Eukaryota</taxon>
        <taxon>Metazoa</taxon>
        <taxon>Chordata</taxon>
        <taxon>Craniata</taxon>
        <taxon>Vertebrata</taxon>
        <taxon>Euteleostomi</taxon>
        <taxon>Actinopterygii</taxon>
        <taxon>Neopterygii</taxon>
        <taxon>Teleostei</taxon>
        <taxon>Neoteleostei</taxon>
        <taxon>Acanthomorphata</taxon>
        <taxon>Eupercaria</taxon>
        <taxon>Tetraodontiformes</taxon>
        <taxon>Tetradontoidea</taxon>
        <taxon>Tetraodontidae</taxon>
        <taxon>Takifugu</taxon>
    </lineage>
</organism>